<dbReference type="AlphaFoldDB" id="A0A8T8DYG7"/>
<dbReference type="GeneID" id="62876436"/>
<dbReference type="Proteomes" id="UP000637819">
    <property type="component" value="Chromosome"/>
</dbReference>
<protein>
    <submittedName>
        <fullName evidence="1">Uncharacterized protein</fullName>
    </submittedName>
</protein>
<reference evidence="1 2" key="1">
    <citation type="submission" date="2021-01" db="EMBL/GenBank/DDBJ databases">
        <title>Genome Sequence and Methylation Pattern of Haloterrigena salifodinae BOL5-1, An Extremely Halophilic Archaeon from a Bolivian Salt Mine.</title>
        <authorList>
            <person name="DasSarma P."/>
            <person name="Anton B.P."/>
            <person name="DasSarma S.L."/>
            <person name="von Ehrenheim H.A.L."/>
            <person name="Martinez F.L."/>
            <person name="Guzman D."/>
            <person name="Roberts R.J."/>
            <person name="DasSarma S."/>
        </authorList>
    </citation>
    <scope>NUCLEOTIDE SEQUENCE [LARGE SCALE GENOMIC DNA]</scope>
    <source>
        <strain evidence="1 2">BOL5-1</strain>
    </source>
</reference>
<sequence>MEVVVEGLGKTPIEFGRDTEPKERYAIRQYVRSKAAAKRERAEQVNQNN</sequence>
<organism evidence="1 2">
    <name type="scientific">Haloterrigena salifodinae</name>
    <dbReference type="NCBI Taxonomy" id="2675099"/>
    <lineage>
        <taxon>Archaea</taxon>
        <taxon>Methanobacteriati</taxon>
        <taxon>Methanobacteriota</taxon>
        <taxon>Stenosarchaea group</taxon>
        <taxon>Halobacteria</taxon>
        <taxon>Halobacteriales</taxon>
        <taxon>Natrialbaceae</taxon>
        <taxon>Haloterrigena</taxon>
    </lineage>
</organism>
<name>A0A8T8DYG7_9EURY</name>
<dbReference type="EMBL" id="CP069188">
    <property type="protein sequence ID" value="QRV14220.1"/>
    <property type="molecule type" value="Genomic_DNA"/>
</dbReference>
<dbReference type="KEGG" id="hsal:JMJ58_14890"/>
<accession>A0A8T8DYG7</accession>
<dbReference type="RefSeq" id="WP_204747073.1">
    <property type="nucleotide sequence ID" value="NZ_CP069188.1"/>
</dbReference>
<proteinExistence type="predicted"/>
<evidence type="ECO:0000313" key="2">
    <source>
        <dbReference type="Proteomes" id="UP000637819"/>
    </source>
</evidence>
<keyword evidence="2" id="KW-1185">Reference proteome</keyword>
<evidence type="ECO:0000313" key="1">
    <source>
        <dbReference type="EMBL" id="QRV14220.1"/>
    </source>
</evidence>
<gene>
    <name evidence="1" type="ORF">JMJ58_14890</name>
</gene>